<dbReference type="EMBL" id="JAACLJ010000004">
    <property type="protein sequence ID" value="KAF4587722.1"/>
    <property type="molecule type" value="Genomic_DNA"/>
</dbReference>
<dbReference type="InterPro" id="IPR055481">
    <property type="entry name" value="DUF7053"/>
</dbReference>
<dbReference type="Proteomes" id="UP000562929">
    <property type="component" value="Unassembled WGS sequence"/>
</dbReference>
<protein>
    <recommendedName>
        <fullName evidence="1">DUF7053 domain-containing protein</fullName>
    </recommendedName>
</protein>
<feature type="domain" description="DUF7053" evidence="1">
    <location>
        <begin position="12"/>
        <end position="166"/>
    </location>
</feature>
<organism evidence="2 3">
    <name type="scientific">Ophiocordyceps camponoti-floridani</name>
    <dbReference type="NCBI Taxonomy" id="2030778"/>
    <lineage>
        <taxon>Eukaryota</taxon>
        <taxon>Fungi</taxon>
        <taxon>Dikarya</taxon>
        <taxon>Ascomycota</taxon>
        <taxon>Pezizomycotina</taxon>
        <taxon>Sordariomycetes</taxon>
        <taxon>Hypocreomycetidae</taxon>
        <taxon>Hypocreales</taxon>
        <taxon>Ophiocordycipitaceae</taxon>
        <taxon>Ophiocordyceps</taxon>
    </lineage>
</organism>
<evidence type="ECO:0000259" key="1">
    <source>
        <dbReference type="Pfam" id="PF23155"/>
    </source>
</evidence>
<comment type="caution">
    <text evidence="2">The sequence shown here is derived from an EMBL/GenBank/DDBJ whole genome shotgun (WGS) entry which is preliminary data.</text>
</comment>
<evidence type="ECO:0000313" key="3">
    <source>
        <dbReference type="Proteomes" id="UP000562929"/>
    </source>
</evidence>
<dbReference type="Pfam" id="PF23155">
    <property type="entry name" value="DUF7053"/>
    <property type="match status" value="1"/>
</dbReference>
<accession>A0A8H4VDL6</accession>
<gene>
    <name evidence="2" type="ORF">GQ602_004415</name>
</gene>
<evidence type="ECO:0000313" key="2">
    <source>
        <dbReference type="EMBL" id="KAF4587722.1"/>
    </source>
</evidence>
<dbReference type="AlphaFoldDB" id="A0A8H4VDL6"/>
<dbReference type="OrthoDB" id="4794810at2759"/>
<proteinExistence type="predicted"/>
<name>A0A8H4VDL6_9HYPO</name>
<keyword evidence="3" id="KW-1185">Reference proteome</keyword>
<dbReference type="PANTHER" id="PTHR38117:SF1">
    <property type="entry name" value="DUF3074 DOMAIN-CONTAINING PROTEIN"/>
    <property type="match status" value="1"/>
</dbReference>
<reference evidence="2 3" key="1">
    <citation type="journal article" date="2020" name="G3 (Bethesda)">
        <title>Genetic Underpinnings of Host Manipulation by Ophiocordyceps as Revealed by Comparative Transcriptomics.</title>
        <authorList>
            <person name="Will I."/>
            <person name="Das B."/>
            <person name="Trinh T."/>
            <person name="Brachmann A."/>
            <person name="Ohm R.A."/>
            <person name="de Bekker C."/>
        </authorList>
    </citation>
    <scope>NUCLEOTIDE SEQUENCE [LARGE SCALE GENOMIC DNA]</scope>
    <source>
        <strain evidence="2 3">EC05</strain>
    </source>
</reference>
<dbReference type="PANTHER" id="PTHR38117">
    <property type="entry name" value="NACHT AND WD40 DOMAIN PROTEIN"/>
    <property type="match status" value="1"/>
</dbReference>
<sequence>MLSSSATSHYSVVCPDGVELSQAVELLHDHAFFIGCFPNVAKYEFMGTNKVPDSRVQEKHGVKAIAAAKQYQVTDQVPGIPKWIWNADLVSTYELIDIEKGVLVRIRGPLNTVVETVWEARETAEGGVTLASDLVIQCPRLVLGIVRGLCEEAPKRIHTKLVGKLREETMAKGWMKDEGVMSSSIHA</sequence>